<keyword evidence="1" id="KW-0808">Transferase</keyword>
<dbReference type="OMA" id="DFWILFY"/>
<protein>
    <recommendedName>
        <fullName evidence="3">N-acetyltransferase domain-containing protein</fullName>
    </recommendedName>
</protein>
<reference evidence="4" key="2">
    <citation type="submission" date="2025-08" db="UniProtKB">
        <authorList>
            <consortium name="Ensembl"/>
        </authorList>
    </citation>
    <scope>IDENTIFICATION</scope>
</reference>
<organism evidence="4 5">
    <name type="scientific">Vombatus ursinus</name>
    <name type="common">Common wombat</name>
    <dbReference type="NCBI Taxonomy" id="29139"/>
    <lineage>
        <taxon>Eukaryota</taxon>
        <taxon>Metazoa</taxon>
        <taxon>Chordata</taxon>
        <taxon>Craniata</taxon>
        <taxon>Vertebrata</taxon>
        <taxon>Euteleostomi</taxon>
        <taxon>Mammalia</taxon>
        <taxon>Metatheria</taxon>
        <taxon>Diprotodontia</taxon>
        <taxon>Vombatidae</taxon>
        <taxon>Vombatus</taxon>
    </lineage>
</organism>
<keyword evidence="2" id="KW-1133">Transmembrane helix</keyword>
<keyword evidence="2" id="KW-0812">Transmembrane</keyword>
<reference evidence="5" key="1">
    <citation type="submission" date="2018-12" db="EMBL/GenBank/DDBJ databases">
        <authorList>
            <person name="Yazar S."/>
        </authorList>
    </citation>
    <scope>NUCLEOTIDE SEQUENCE [LARGE SCALE GENOMIC DNA]</scope>
</reference>
<keyword evidence="5" id="KW-1185">Reference proteome</keyword>
<sequence length="239" mass="27329">MRPKRPGPRRRQNGESMAPYHIRKYQDQDREAVMDMFIQGLLGHIPSGFFHLLKKPRSFLLLLGGPGALYFASGSLLLSLLAFPGILALLWLAVRYPFNWYVDNALHTDMRDIRKSYLSDRGSCFWVAESEGKVVGTVCACPVQGVSEGQKRLELLHLRVRPEQWGKGIAKSLTQTVLQFAQDQGYDVVGVNVLCYNYPAQRVYEQMGFWKTHVAFDSLKWRVVAIPFFYYEYSVPSSL</sequence>
<dbReference type="AlphaFoldDB" id="A0A4X2LFW9"/>
<keyword evidence="2" id="KW-0472">Membrane</keyword>
<dbReference type="Ensembl" id="ENSVURT00010023922.1">
    <property type="protein sequence ID" value="ENSVURP00010021011.1"/>
    <property type="gene ID" value="ENSVURG00010016060.1"/>
</dbReference>
<name>A0A4X2LFW9_VOMUR</name>
<evidence type="ECO:0000259" key="3">
    <source>
        <dbReference type="PROSITE" id="PS51186"/>
    </source>
</evidence>
<dbReference type="Gene3D" id="3.40.630.30">
    <property type="match status" value="1"/>
</dbReference>
<gene>
    <name evidence="4" type="primary">LOC114041223</name>
</gene>
<evidence type="ECO:0000256" key="2">
    <source>
        <dbReference type="SAM" id="Phobius"/>
    </source>
</evidence>
<reference evidence="4" key="3">
    <citation type="submission" date="2025-09" db="UniProtKB">
        <authorList>
            <consortium name="Ensembl"/>
        </authorList>
    </citation>
    <scope>IDENTIFICATION</scope>
</reference>
<proteinExistence type="predicted"/>
<evidence type="ECO:0000313" key="5">
    <source>
        <dbReference type="Proteomes" id="UP000314987"/>
    </source>
</evidence>
<dbReference type="PANTHER" id="PTHR13947">
    <property type="entry name" value="GNAT FAMILY N-ACETYLTRANSFERASE"/>
    <property type="match status" value="1"/>
</dbReference>
<dbReference type="STRING" id="29139.ENSVURP00010021011"/>
<dbReference type="Proteomes" id="UP000314987">
    <property type="component" value="Unassembled WGS sequence"/>
</dbReference>
<feature type="transmembrane region" description="Helical" evidence="2">
    <location>
        <begin position="68"/>
        <end position="94"/>
    </location>
</feature>
<dbReference type="PANTHER" id="PTHR13947:SF48">
    <property type="entry name" value="N-ACETYLTRANSFERASE 8-RELATED"/>
    <property type="match status" value="1"/>
</dbReference>
<dbReference type="InterPro" id="IPR000182">
    <property type="entry name" value="GNAT_dom"/>
</dbReference>
<dbReference type="Pfam" id="PF00583">
    <property type="entry name" value="Acetyltransf_1"/>
    <property type="match status" value="1"/>
</dbReference>
<dbReference type="GO" id="GO:0008080">
    <property type="term" value="F:N-acetyltransferase activity"/>
    <property type="evidence" value="ECO:0007669"/>
    <property type="project" value="InterPro"/>
</dbReference>
<dbReference type="GeneTree" id="ENSGT00950000182932"/>
<evidence type="ECO:0000256" key="1">
    <source>
        <dbReference type="ARBA" id="ARBA00022679"/>
    </source>
</evidence>
<dbReference type="PROSITE" id="PS51186">
    <property type="entry name" value="GNAT"/>
    <property type="match status" value="1"/>
</dbReference>
<dbReference type="InterPro" id="IPR016181">
    <property type="entry name" value="Acyl_CoA_acyltransferase"/>
</dbReference>
<evidence type="ECO:0000313" key="4">
    <source>
        <dbReference type="Ensembl" id="ENSVURP00010021011.1"/>
    </source>
</evidence>
<dbReference type="SUPFAM" id="SSF55729">
    <property type="entry name" value="Acyl-CoA N-acyltransferases (Nat)"/>
    <property type="match status" value="1"/>
</dbReference>
<dbReference type="InterPro" id="IPR050769">
    <property type="entry name" value="NAT_camello-type"/>
</dbReference>
<accession>A0A4X2LFW9</accession>
<feature type="domain" description="N-acetyltransferase" evidence="3">
    <location>
        <begin position="84"/>
        <end position="236"/>
    </location>
</feature>
<dbReference type="CDD" id="cd04301">
    <property type="entry name" value="NAT_SF"/>
    <property type="match status" value="1"/>
</dbReference>